<keyword evidence="1" id="KW-0328">Glycosyltransferase</keyword>
<dbReference type="PANTHER" id="PTHR30160">
    <property type="entry name" value="TETRAACYLDISACCHARIDE 4'-KINASE-RELATED"/>
    <property type="match status" value="1"/>
</dbReference>
<dbReference type="EMBL" id="AP027452">
    <property type="protein sequence ID" value="BDY30315.1"/>
    <property type="molecule type" value="Genomic_DNA"/>
</dbReference>
<gene>
    <name evidence="3" type="primary">rfaQ</name>
    <name evidence="3" type="ORF">hbim_04258</name>
</gene>
<dbReference type="InterPro" id="IPR002201">
    <property type="entry name" value="Glyco_trans_9"/>
</dbReference>
<dbReference type="Pfam" id="PF01075">
    <property type="entry name" value="Glyco_transf_9"/>
    <property type="match status" value="1"/>
</dbReference>
<evidence type="ECO:0000256" key="1">
    <source>
        <dbReference type="ARBA" id="ARBA00022676"/>
    </source>
</evidence>
<dbReference type="PANTHER" id="PTHR30160:SF1">
    <property type="entry name" value="LIPOPOLYSACCHARIDE 1,2-N-ACETYLGLUCOSAMINETRANSFERASE-RELATED"/>
    <property type="match status" value="1"/>
</dbReference>
<dbReference type="EC" id="2.-.-.-" evidence="3"/>
<dbReference type="AlphaFoldDB" id="A0AAI8TWP4"/>
<organism evidence="3 4">
    <name type="scientific">Mycolicibacterium mageritense</name>
    <name type="common">Mycobacterium mageritense</name>
    <dbReference type="NCBI Taxonomy" id="53462"/>
    <lineage>
        <taxon>Bacteria</taxon>
        <taxon>Bacillati</taxon>
        <taxon>Actinomycetota</taxon>
        <taxon>Actinomycetes</taxon>
        <taxon>Mycobacteriales</taxon>
        <taxon>Mycobacteriaceae</taxon>
        <taxon>Mycolicibacterium</taxon>
    </lineage>
</organism>
<dbReference type="GO" id="GO:0009244">
    <property type="term" value="P:lipopolysaccharide core region biosynthetic process"/>
    <property type="evidence" value="ECO:0007669"/>
    <property type="project" value="TreeGrafter"/>
</dbReference>
<dbReference type="Gene3D" id="3.40.50.2000">
    <property type="entry name" value="Glycogen Phosphorylase B"/>
    <property type="match status" value="2"/>
</dbReference>
<dbReference type="RefSeq" id="WP_286211278.1">
    <property type="nucleotide sequence ID" value="NZ_AP027452.1"/>
</dbReference>
<dbReference type="GO" id="GO:0008713">
    <property type="term" value="F:ADP-heptose-lipopolysaccharide heptosyltransferase activity"/>
    <property type="evidence" value="ECO:0007669"/>
    <property type="project" value="TreeGrafter"/>
</dbReference>
<evidence type="ECO:0000256" key="2">
    <source>
        <dbReference type="ARBA" id="ARBA00022679"/>
    </source>
</evidence>
<reference evidence="3" key="1">
    <citation type="submission" date="2023-03" db="EMBL/GenBank/DDBJ databases">
        <title>Draft genome sequence of a Mycolicibacterium mageritense strain H4_3_1 isolated from a hybrid biological-inorganic system reactor.</title>
        <authorList>
            <person name="Feng X."/>
            <person name="Kazama D."/>
            <person name="Sato K."/>
            <person name="Kobayashi H."/>
        </authorList>
    </citation>
    <scope>NUCLEOTIDE SEQUENCE</scope>
    <source>
        <strain evidence="3">H4_3_1</strain>
    </source>
</reference>
<name>A0AAI8TWP4_MYCME</name>
<protein>
    <submittedName>
        <fullName evidence="3">Lipopolysaccharide core heptosyltransferase RfaQ</fullName>
        <ecNumber evidence="3">2.-.-.-</ecNumber>
    </submittedName>
</protein>
<dbReference type="InterPro" id="IPR051199">
    <property type="entry name" value="LPS_LOS_Heptosyltrfase"/>
</dbReference>
<dbReference type="SUPFAM" id="SSF53756">
    <property type="entry name" value="UDP-Glycosyltransferase/glycogen phosphorylase"/>
    <property type="match status" value="1"/>
</dbReference>
<dbReference type="GO" id="GO:0005829">
    <property type="term" value="C:cytosol"/>
    <property type="evidence" value="ECO:0007669"/>
    <property type="project" value="TreeGrafter"/>
</dbReference>
<accession>A0AAI8TWP4</accession>
<evidence type="ECO:0000313" key="4">
    <source>
        <dbReference type="Proteomes" id="UP001241092"/>
    </source>
</evidence>
<keyword evidence="2 3" id="KW-0808">Transferase</keyword>
<dbReference type="CDD" id="cd03789">
    <property type="entry name" value="GT9_LPS_heptosyltransferase"/>
    <property type="match status" value="1"/>
</dbReference>
<proteinExistence type="predicted"/>
<evidence type="ECO:0000313" key="3">
    <source>
        <dbReference type="EMBL" id="BDY30315.1"/>
    </source>
</evidence>
<sequence length="326" mass="34483">MSPAAHRVVPLRPAGRPDIVVLRALGLGDLLTGIPALRGLRRAHPDAHITLAAPERFCQLAMLSGAIDEIDPTPGLGRLHPRRRNPDVAVNLHGSGPESIADLLGLKPKTLLTHRHSDYPELQGPPWRADLHEVDRWCGMLEWHGIPCNPDDLAIPRPHGYPDRSGVVVIHPGAAAAARRWPADRFAAVAAQLRRAGHDVVITGDCNELELARSVAHQAGLPESSVLAGTLGLLGLVALISDCRLLVCGDTGAGHVATATGTPSVVLFGPTPPSRWGPRGNGPHIAIWAGDKGDPHAAEPHSGLLLITASRVIEAVDSLLRVPTCQ</sequence>
<dbReference type="Proteomes" id="UP001241092">
    <property type="component" value="Chromosome"/>
</dbReference>